<keyword evidence="4" id="KW-1185">Reference proteome</keyword>
<proteinExistence type="predicted"/>
<dbReference type="RefSeq" id="WP_105039949.1">
    <property type="nucleotide sequence ID" value="NZ_PPSL01000004.1"/>
</dbReference>
<evidence type="ECO:0000313" key="4">
    <source>
        <dbReference type="Proteomes" id="UP000239872"/>
    </source>
</evidence>
<dbReference type="NCBIfam" id="TIGR04131">
    <property type="entry name" value="Bac_Flav_CTERM"/>
    <property type="match status" value="1"/>
</dbReference>
<feature type="domain" description="PKD" evidence="2">
    <location>
        <begin position="659"/>
        <end position="697"/>
    </location>
</feature>
<dbReference type="CDD" id="cd00146">
    <property type="entry name" value="PKD"/>
    <property type="match status" value="1"/>
</dbReference>
<dbReference type="Pfam" id="PF18911">
    <property type="entry name" value="PKD_4"/>
    <property type="match status" value="2"/>
</dbReference>
<dbReference type="InterPro" id="IPR013783">
    <property type="entry name" value="Ig-like_fold"/>
</dbReference>
<dbReference type="SMART" id="SM00089">
    <property type="entry name" value="PKD"/>
    <property type="match status" value="2"/>
</dbReference>
<evidence type="ECO:0000313" key="3">
    <source>
        <dbReference type="EMBL" id="PQJ09940.1"/>
    </source>
</evidence>
<reference evidence="3 4" key="1">
    <citation type="submission" date="2018-01" db="EMBL/GenBank/DDBJ databases">
        <title>A novel member of the phylum Bacteroidetes isolated from glacier ice.</title>
        <authorList>
            <person name="Liu Q."/>
            <person name="Xin Y.-H."/>
        </authorList>
    </citation>
    <scope>NUCLEOTIDE SEQUENCE [LARGE SCALE GENOMIC DNA]</scope>
    <source>
        <strain evidence="3 4">RB1R16</strain>
    </source>
</reference>
<dbReference type="InterPro" id="IPR022409">
    <property type="entry name" value="PKD/Chitinase_dom"/>
</dbReference>
<evidence type="ECO:0000256" key="1">
    <source>
        <dbReference type="SAM" id="SignalP"/>
    </source>
</evidence>
<sequence>MRILKFILPFICILMWADSALAQNLLQNGTFSASGANWITSCTSIEATYFETTYGGTVGTNRVAEVDDESCFHQDICVLPGATYTFAMQASRRTSGSPNPLTTHINIIGLDALGATVATYVNMDFTRTNTVFALTAVAGIPTITVPAGSGVIRLRVTLTDNTSGYSTLGMIVDNLSLTFAAPPSVVAAATACQNHAASFSVSGVSAGSDVFYNWTFGGSATPATSTSATPSVTWITAGATVATVQLGNGTCWVDTVSYAVTVNPSASTTLFDTICFNSPITFNGSVISTSGTYLDTLSTISGCDSFITLNLVVKPQPAAPSITGDTFYCQGEPFVPFSVTGTGILWYTTPTGGVGSPAAPVVPTGTPGVYNYYASQVVNGCESARDSIKVTVNLTPVAPTASGATYCQYTATVPLTATGTNLLWYTTPTGGTGSPTAPTPSSAVAGVFTWYVSQTNNTCEGPRATVNVTIFAKPPAPVITNTPGTYCPGQPFNNWTIVLGSNILWYTAATGGVGSATAPVVNTSVPGTYTFWASQTVNGCEGDRSSVNVVVNGIVTANFTYNIRYGCHGDTVSFTNLSTGGVSYSWNFGDGTSSTAFSPTHVYPVQNTYIVKLYTHSYTSVDSSVQSIDLNHKDSSGFTISSPLICEGSSTTFTNGSLPVVASYVWLFGDGGTSTVMNPAHTYTASGIYTVALIVTDFVPCKDTSYQVVTVDSSGGIGLRVTDTLLCRGTYVTMTTDFLDIGTDVLVWNFGNGDSAKDVNPVVYAYQEPGVYTLTTTARFRACPTLTTSRILTVLPQPVINLGHDTTICAGSEAVLLKDWFNDGVAGMSWLWNTGETTSSIIVGSGGVFQATVRFGNCYASDSVTVINDCYVDIPNVFSPNNDGLNDYFNPRDFFGRSLTSFKMDIYNRWGEIIFSTDKLTGKGWDGNYNGEPQMQGVYVYTVKATFGDGQKIEQRGNLTLLK</sequence>
<dbReference type="InterPro" id="IPR000601">
    <property type="entry name" value="PKD_dom"/>
</dbReference>
<dbReference type="Gene3D" id="2.60.40.10">
    <property type="entry name" value="Immunoglobulins"/>
    <property type="match status" value="3"/>
</dbReference>
<comment type="caution">
    <text evidence="3">The sequence shown here is derived from an EMBL/GenBank/DDBJ whole genome shotgun (WGS) entry which is preliminary data.</text>
</comment>
<dbReference type="AlphaFoldDB" id="A0A2S7SSP8"/>
<feature type="domain" description="PKD" evidence="2">
    <location>
        <begin position="582"/>
        <end position="613"/>
    </location>
</feature>
<dbReference type="Proteomes" id="UP000239872">
    <property type="component" value="Unassembled WGS sequence"/>
</dbReference>
<evidence type="ECO:0000259" key="2">
    <source>
        <dbReference type="PROSITE" id="PS50093"/>
    </source>
</evidence>
<gene>
    <name evidence="3" type="ORF">CJD36_014655</name>
</gene>
<dbReference type="OrthoDB" id="1652165at2"/>
<organism evidence="3 4">
    <name type="scientific">Flavipsychrobacter stenotrophus</name>
    <dbReference type="NCBI Taxonomy" id="2077091"/>
    <lineage>
        <taxon>Bacteria</taxon>
        <taxon>Pseudomonadati</taxon>
        <taxon>Bacteroidota</taxon>
        <taxon>Chitinophagia</taxon>
        <taxon>Chitinophagales</taxon>
        <taxon>Chitinophagaceae</taxon>
        <taxon>Flavipsychrobacter</taxon>
    </lineage>
</organism>
<keyword evidence="1" id="KW-0732">Signal</keyword>
<feature type="domain" description="PKD" evidence="2">
    <location>
        <begin position="748"/>
        <end position="778"/>
    </location>
</feature>
<feature type="signal peptide" evidence="1">
    <location>
        <begin position="1"/>
        <end position="22"/>
    </location>
</feature>
<feature type="domain" description="PKD" evidence="2">
    <location>
        <begin position="182"/>
        <end position="269"/>
    </location>
</feature>
<protein>
    <recommendedName>
        <fullName evidence="2">PKD domain-containing protein</fullName>
    </recommendedName>
</protein>
<dbReference type="SUPFAM" id="SSF49299">
    <property type="entry name" value="PKD domain"/>
    <property type="match status" value="5"/>
</dbReference>
<name>A0A2S7SSP8_9BACT</name>
<dbReference type="Pfam" id="PF13585">
    <property type="entry name" value="CHU_C"/>
    <property type="match status" value="1"/>
</dbReference>
<dbReference type="EMBL" id="PPSL01000004">
    <property type="protein sequence ID" value="PQJ09940.1"/>
    <property type="molecule type" value="Genomic_DNA"/>
</dbReference>
<dbReference type="PROSITE" id="PS50093">
    <property type="entry name" value="PKD"/>
    <property type="match status" value="4"/>
</dbReference>
<dbReference type="InterPro" id="IPR026341">
    <property type="entry name" value="T9SS_type_B"/>
</dbReference>
<feature type="chain" id="PRO_5015634744" description="PKD domain-containing protein" evidence="1">
    <location>
        <begin position="23"/>
        <end position="963"/>
    </location>
</feature>
<dbReference type="InterPro" id="IPR035986">
    <property type="entry name" value="PKD_dom_sf"/>
</dbReference>
<accession>A0A2S7SSP8</accession>